<name>E9HDL2_DAPPU</name>
<dbReference type="PhylomeDB" id="E9HDL2"/>
<evidence type="ECO:0000313" key="2">
    <source>
        <dbReference type="Proteomes" id="UP000000305"/>
    </source>
</evidence>
<dbReference type="KEGG" id="dpx:DAPPUDRAFT_112964"/>
<sequence>MSAIFIGKSTIKQLGTMKRFHVSLPTILSDKPDVIEFLARYYPHFDVSEKNFEEDLVKRLTSKDLIQLSNVMEIMASACVMLGEEDAIKQGALLWKAALFFRNQINATKVYLKKTSFEEIVFKQEREVTANIDLMDLEGKSSVYLWKLQALIIAKRVSFYVHNLFNMCLQNWKIVKFSKKRDISKRFSQLSLAFFAGNYLLELFETECYFRVIKSDPVPSFEVITSTYRNFIEVLMDPHWGTTLNTFSADQETSKPFKYVLKSVNFENLLFALRFCANFKLKLQDYFQTSVQKIQIHNVIYDLFLALLFLLMSLPKQLSTKQQIN</sequence>
<keyword evidence="2" id="KW-1185">Reference proteome</keyword>
<protein>
    <submittedName>
        <fullName evidence="1">Uncharacterized protein</fullName>
    </submittedName>
</protein>
<proteinExistence type="predicted"/>
<evidence type="ECO:0000313" key="1">
    <source>
        <dbReference type="EMBL" id="EFX70164.1"/>
    </source>
</evidence>
<organism evidence="1 2">
    <name type="scientific">Daphnia pulex</name>
    <name type="common">Water flea</name>
    <dbReference type="NCBI Taxonomy" id="6669"/>
    <lineage>
        <taxon>Eukaryota</taxon>
        <taxon>Metazoa</taxon>
        <taxon>Ecdysozoa</taxon>
        <taxon>Arthropoda</taxon>
        <taxon>Crustacea</taxon>
        <taxon>Branchiopoda</taxon>
        <taxon>Diplostraca</taxon>
        <taxon>Cladocera</taxon>
        <taxon>Anomopoda</taxon>
        <taxon>Daphniidae</taxon>
        <taxon>Daphnia</taxon>
    </lineage>
</organism>
<dbReference type="AlphaFoldDB" id="E9HDL2"/>
<accession>E9HDL2</accession>
<dbReference type="Proteomes" id="UP000000305">
    <property type="component" value="Unassembled WGS sequence"/>
</dbReference>
<gene>
    <name evidence="1" type="ORF">DAPPUDRAFT_112964</name>
</gene>
<dbReference type="EMBL" id="GL732624">
    <property type="protein sequence ID" value="EFX70164.1"/>
    <property type="molecule type" value="Genomic_DNA"/>
</dbReference>
<reference evidence="1 2" key="1">
    <citation type="journal article" date="2011" name="Science">
        <title>The ecoresponsive genome of Daphnia pulex.</title>
        <authorList>
            <person name="Colbourne J.K."/>
            <person name="Pfrender M.E."/>
            <person name="Gilbert D."/>
            <person name="Thomas W.K."/>
            <person name="Tucker A."/>
            <person name="Oakley T.H."/>
            <person name="Tokishita S."/>
            <person name="Aerts A."/>
            <person name="Arnold G.J."/>
            <person name="Basu M.K."/>
            <person name="Bauer D.J."/>
            <person name="Caceres C.E."/>
            <person name="Carmel L."/>
            <person name="Casola C."/>
            <person name="Choi J.H."/>
            <person name="Detter J.C."/>
            <person name="Dong Q."/>
            <person name="Dusheyko S."/>
            <person name="Eads B.D."/>
            <person name="Frohlich T."/>
            <person name="Geiler-Samerotte K.A."/>
            <person name="Gerlach D."/>
            <person name="Hatcher P."/>
            <person name="Jogdeo S."/>
            <person name="Krijgsveld J."/>
            <person name="Kriventseva E.V."/>
            <person name="Kultz D."/>
            <person name="Laforsch C."/>
            <person name="Lindquist E."/>
            <person name="Lopez J."/>
            <person name="Manak J.R."/>
            <person name="Muller J."/>
            <person name="Pangilinan J."/>
            <person name="Patwardhan R.P."/>
            <person name="Pitluck S."/>
            <person name="Pritham E.J."/>
            <person name="Rechtsteiner A."/>
            <person name="Rho M."/>
            <person name="Rogozin I.B."/>
            <person name="Sakarya O."/>
            <person name="Salamov A."/>
            <person name="Schaack S."/>
            <person name="Shapiro H."/>
            <person name="Shiga Y."/>
            <person name="Skalitzky C."/>
            <person name="Smith Z."/>
            <person name="Souvorov A."/>
            <person name="Sung W."/>
            <person name="Tang Z."/>
            <person name="Tsuchiya D."/>
            <person name="Tu H."/>
            <person name="Vos H."/>
            <person name="Wang M."/>
            <person name="Wolf Y.I."/>
            <person name="Yamagata H."/>
            <person name="Yamada T."/>
            <person name="Ye Y."/>
            <person name="Shaw J.R."/>
            <person name="Andrews J."/>
            <person name="Crease T.J."/>
            <person name="Tang H."/>
            <person name="Lucas S.M."/>
            <person name="Robertson H.M."/>
            <person name="Bork P."/>
            <person name="Koonin E.V."/>
            <person name="Zdobnov E.M."/>
            <person name="Grigoriev I.V."/>
            <person name="Lynch M."/>
            <person name="Boore J.L."/>
        </authorList>
    </citation>
    <scope>NUCLEOTIDE SEQUENCE [LARGE SCALE GENOMIC DNA]</scope>
</reference>
<dbReference type="InParanoid" id="E9HDL2"/>
<dbReference type="HOGENOM" id="CLU_855944_0_0_1"/>